<dbReference type="Proteomes" id="UP000248917">
    <property type="component" value="Unassembled WGS sequence"/>
</dbReference>
<gene>
    <name evidence="1" type="ORF">CLV31_11818</name>
</gene>
<protein>
    <submittedName>
        <fullName evidence="1">Uncharacterized protein DUF4403</fullName>
    </submittedName>
</protein>
<dbReference type="RefSeq" id="WP_111394615.1">
    <property type="nucleotide sequence ID" value="NZ_QKTX01000018.1"/>
</dbReference>
<dbReference type="AlphaFoldDB" id="A0A326RJT0"/>
<evidence type="ECO:0000313" key="1">
    <source>
        <dbReference type="EMBL" id="PZV78042.1"/>
    </source>
</evidence>
<organism evidence="1 2">
    <name type="scientific">Algoriphagus aquaeductus</name>
    <dbReference type="NCBI Taxonomy" id="475299"/>
    <lineage>
        <taxon>Bacteria</taxon>
        <taxon>Pseudomonadati</taxon>
        <taxon>Bacteroidota</taxon>
        <taxon>Cytophagia</taxon>
        <taxon>Cytophagales</taxon>
        <taxon>Cyclobacteriaceae</taxon>
        <taxon>Algoriphagus</taxon>
    </lineage>
</organism>
<keyword evidence="2" id="KW-1185">Reference proteome</keyword>
<dbReference type="InterPro" id="IPR025515">
    <property type="entry name" value="DUF4403"/>
</dbReference>
<dbReference type="Pfam" id="PF14356">
    <property type="entry name" value="DUF4403"/>
    <property type="match status" value="1"/>
</dbReference>
<name>A0A326RJT0_9BACT</name>
<reference evidence="1 2" key="1">
    <citation type="submission" date="2018-06" db="EMBL/GenBank/DDBJ databases">
        <title>Genomic Encyclopedia of Archaeal and Bacterial Type Strains, Phase II (KMG-II): from individual species to whole genera.</title>
        <authorList>
            <person name="Goeker M."/>
        </authorList>
    </citation>
    <scope>NUCLEOTIDE SEQUENCE [LARGE SCALE GENOMIC DNA]</scope>
    <source>
        <strain evidence="1 2">T4</strain>
    </source>
</reference>
<dbReference type="EMBL" id="QKTX01000018">
    <property type="protein sequence ID" value="PZV78042.1"/>
    <property type="molecule type" value="Genomic_DNA"/>
</dbReference>
<proteinExistence type="predicted"/>
<evidence type="ECO:0000313" key="2">
    <source>
        <dbReference type="Proteomes" id="UP000248917"/>
    </source>
</evidence>
<sequence length="468" mass="52177">MTFNLLCFIKKFKLAGVVLVLGYYFMSCKSLDPTAQFPQMQIPTPQSSVNVPLDIPMATLANLANQAVPPGIFDEKGMDLGNGLIGDLNFSRNGMIQLAALDSQRIQVIFPLKIQGEIGLKPGGLRNLFQSKIPIDRVLSPVFVLDPKMNSNWSLGIDEFELTDLGGKMSFSALGMELDLSPMIRNEIRAFAQERLTSTPDLINLRPLVDATWNQVGRPVFVNFEGKQLAFSIKPDAIKINEYLNPAKGFHLDLGMIGQVQLHPAQAAPSRPFPLPSITTNSDTSNHLKITIPLHVTYAELDLMIRQSFEGQAIRVNKKYLFQPSNFRTKPYGDRLGVLMDFIATSEEEKKISGELFLAGIPVFDQEAKVLAFDKVNFNLQSSSSKARFGANVKRRKILKQLNQRMKFSLEEALEGSLEGIRERLAIQTPFADLMINELQVFPLGFYPTATGLEIQLQANGKVEVNWK</sequence>
<accession>A0A326RJT0</accession>
<comment type="caution">
    <text evidence="1">The sequence shown here is derived from an EMBL/GenBank/DDBJ whole genome shotgun (WGS) entry which is preliminary data.</text>
</comment>
<dbReference type="OrthoDB" id="617059at2"/>